<proteinExistence type="predicted"/>
<name>A0A1I5MD51_9ACTN</name>
<evidence type="ECO:0000313" key="1">
    <source>
        <dbReference type="EMBL" id="SFP07485.1"/>
    </source>
</evidence>
<sequence length="90" mass="9636">MRTLALRGGARVAVVAAEWSDAFGVVARGRVQLELRDGEPGPVLGRGAGFWLRGTGVRALQNPGRCTATVHIVTPGTLTRRSPHPPWRTI</sequence>
<dbReference type="AlphaFoldDB" id="A0A1I5MD51"/>
<gene>
    <name evidence="1" type="ORF">SAMN04489713_111251</name>
</gene>
<dbReference type="eggNOG" id="ENOG5031R4K">
    <property type="taxonomic scope" value="Bacteria"/>
</dbReference>
<organism evidence="1 2">
    <name type="scientific">Actinomadura madurae</name>
    <dbReference type="NCBI Taxonomy" id="1993"/>
    <lineage>
        <taxon>Bacteria</taxon>
        <taxon>Bacillati</taxon>
        <taxon>Actinomycetota</taxon>
        <taxon>Actinomycetes</taxon>
        <taxon>Streptosporangiales</taxon>
        <taxon>Thermomonosporaceae</taxon>
        <taxon>Actinomadura</taxon>
    </lineage>
</organism>
<dbReference type="Proteomes" id="UP000183413">
    <property type="component" value="Unassembled WGS sequence"/>
</dbReference>
<dbReference type="STRING" id="1993.SAMN04489713_111251"/>
<accession>A0A1I5MD51</accession>
<reference evidence="1 2" key="1">
    <citation type="submission" date="2016-10" db="EMBL/GenBank/DDBJ databases">
        <authorList>
            <person name="de Groot N.N."/>
        </authorList>
    </citation>
    <scope>NUCLEOTIDE SEQUENCE [LARGE SCALE GENOMIC DNA]</scope>
    <source>
        <strain evidence="1 2">DSM 43067</strain>
    </source>
</reference>
<dbReference type="InParanoid" id="A0A1I5MD51"/>
<dbReference type="EMBL" id="FOVH01000011">
    <property type="protein sequence ID" value="SFP07485.1"/>
    <property type="molecule type" value="Genomic_DNA"/>
</dbReference>
<dbReference type="RefSeq" id="WP_075022889.1">
    <property type="nucleotide sequence ID" value="NZ_FOVH01000011.1"/>
</dbReference>
<evidence type="ECO:0008006" key="3">
    <source>
        <dbReference type="Google" id="ProtNLM"/>
    </source>
</evidence>
<keyword evidence="2" id="KW-1185">Reference proteome</keyword>
<evidence type="ECO:0000313" key="2">
    <source>
        <dbReference type="Proteomes" id="UP000183413"/>
    </source>
</evidence>
<protein>
    <recommendedName>
        <fullName evidence="3">Cupin domain-containing protein</fullName>
    </recommendedName>
</protein>